<comment type="caution">
    <text evidence="1">The sequence shown here is derived from an EMBL/GenBank/DDBJ whole genome shotgun (WGS) entry which is preliminary data.</text>
</comment>
<sequence length="138" mass="14945">MRRYLTFALCLAAAQQDQSVGLCIAQRLLGSLGLLVSWRMEEDVSGGGRLVSSGYCFNAEDSSRSSESNTSKHTLKARGLKQASIVFVKGLQSKYLWSVFGPSQQDLQTIKVPHPVISSGHSPDEIVIFPTASSPVMV</sequence>
<proteinExistence type="predicted"/>
<organism evidence="1 2">
    <name type="scientific">Liparis tanakae</name>
    <name type="common">Tanaka's snailfish</name>
    <dbReference type="NCBI Taxonomy" id="230148"/>
    <lineage>
        <taxon>Eukaryota</taxon>
        <taxon>Metazoa</taxon>
        <taxon>Chordata</taxon>
        <taxon>Craniata</taxon>
        <taxon>Vertebrata</taxon>
        <taxon>Euteleostomi</taxon>
        <taxon>Actinopterygii</taxon>
        <taxon>Neopterygii</taxon>
        <taxon>Teleostei</taxon>
        <taxon>Neoteleostei</taxon>
        <taxon>Acanthomorphata</taxon>
        <taxon>Eupercaria</taxon>
        <taxon>Perciformes</taxon>
        <taxon>Cottioidei</taxon>
        <taxon>Cottales</taxon>
        <taxon>Liparidae</taxon>
        <taxon>Liparis</taxon>
    </lineage>
</organism>
<dbReference type="AlphaFoldDB" id="A0A4Z2FJZ6"/>
<keyword evidence="2" id="KW-1185">Reference proteome</keyword>
<reference evidence="1 2" key="1">
    <citation type="submission" date="2019-03" db="EMBL/GenBank/DDBJ databases">
        <title>First draft genome of Liparis tanakae, snailfish: a comprehensive survey of snailfish specific genes.</title>
        <authorList>
            <person name="Kim W."/>
            <person name="Song I."/>
            <person name="Jeong J.-H."/>
            <person name="Kim D."/>
            <person name="Kim S."/>
            <person name="Ryu S."/>
            <person name="Song J.Y."/>
            <person name="Lee S.K."/>
        </authorList>
    </citation>
    <scope>NUCLEOTIDE SEQUENCE [LARGE SCALE GENOMIC DNA]</scope>
    <source>
        <tissue evidence="1">Muscle</tissue>
    </source>
</reference>
<dbReference type="EMBL" id="SRLO01001098">
    <property type="protein sequence ID" value="TNN41557.1"/>
    <property type="molecule type" value="Genomic_DNA"/>
</dbReference>
<gene>
    <name evidence="1" type="ORF">EYF80_048271</name>
</gene>
<dbReference type="Proteomes" id="UP000314294">
    <property type="component" value="Unassembled WGS sequence"/>
</dbReference>
<accession>A0A4Z2FJZ6</accession>
<evidence type="ECO:0000313" key="2">
    <source>
        <dbReference type="Proteomes" id="UP000314294"/>
    </source>
</evidence>
<name>A0A4Z2FJZ6_9TELE</name>
<evidence type="ECO:0000313" key="1">
    <source>
        <dbReference type="EMBL" id="TNN41557.1"/>
    </source>
</evidence>
<protein>
    <submittedName>
        <fullName evidence="1">Uncharacterized protein</fullName>
    </submittedName>
</protein>